<keyword evidence="1" id="KW-0547">Nucleotide-binding</keyword>
<dbReference type="KEGG" id="pcw:110202309"/>
<dbReference type="GeneID" id="110202309"/>
<reference evidence="4" key="1">
    <citation type="submission" date="2025-08" db="UniProtKB">
        <authorList>
            <consortium name="RefSeq"/>
        </authorList>
    </citation>
    <scope>IDENTIFICATION</scope>
    <source>
        <tissue evidence="4">Spleen</tissue>
    </source>
</reference>
<dbReference type="PANTHER" id="PTHR24070">
    <property type="entry name" value="RAS, DI-RAS, AND RHEB FAMILY MEMBERS OF SMALL GTPASE SUPERFAMILY"/>
    <property type="match status" value="1"/>
</dbReference>
<evidence type="ECO:0000256" key="1">
    <source>
        <dbReference type="ARBA" id="ARBA00022741"/>
    </source>
</evidence>
<accession>A0A6P5JID3</accession>
<evidence type="ECO:0000256" key="2">
    <source>
        <dbReference type="ARBA" id="ARBA00023134"/>
    </source>
</evidence>
<dbReference type="Gene3D" id="3.40.50.300">
    <property type="entry name" value="P-loop containing nucleotide triphosphate hydrolases"/>
    <property type="match status" value="1"/>
</dbReference>
<dbReference type="InParanoid" id="A0A6P5JID3"/>
<dbReference type="Pfam" id="PF00071">
    <property type="entry name" value="Ras"/>
    <property type="match status" value="1"/>
</dbReference>
<organism evidence="3 4">
    <name type="scientific">Phascolarctos cinereus</name>
    <name type="common">Koala</name>
    <dbReference type="NCBI Taxonomy" id="38626"/>
    <lineage>
        <taxon>Eukaryota</taxon>
        <taxon>Metazoa</taxon>
        <taxon>Chordata</taxon>
        <taxon>Craniata</taxon>
        <taxon>Vertebrata</taxon>
        <taxon>Euteleostomi</taxon>
        <taxon>Mammalia</taxon>
        <taxon>Metatheria</taxon>
        <taxon>Diprotodontia</taxon>
        <taxon>Phascolarctidae</taxon>
        <taxon>Phascolarctos</taxon>
    </lineage>
</organism>
<dbReference type="GO" id="GO:0003924">
    <property type="term" value="F:GTPase activity"/>
    <property type="evidence" value="ECO:0007669"/>
    <property type="project" value="InterPro"/>
</dbReference>
<dbReference type="SMART" id="SM00175">
    <property type="entry name" value="RAB"/>
    <property type="match status" value="1"/>
</dbReference>
<dbReference type="PRINTS" id="PR00449">
    <property type="entry name" value="RASTRNSFRMNG"/>
</dbReference>
<dbReference type="GO" id="GO:0007165">
    <property type="term" value="P:signal transduction"/>
    <property type="evidence" value="ECO:0007669"/>
    <property type="project" value="InterPro"/>
</dbReference>
<gene>
    <name evidence="4" type="primary">LOC110202309</name>
</gene>
<dbReference type="PROSITE" id="PS51419">
    <property type="entry name" value="RAB"/>
    <property type="match status" value="1"/>
</dbReference>
<dbReference type="SMART" id="SM00173">
    <property type="entry name" value="RAS"/>
    <property type="match status" value="1"/>
</dbReference>
<dbReference type="InterPro" id="IPR020849">
    <property type="entry name" value="Small_GTPase_Ras-type"/>
</dbReference>
<dbReference type="PROSITE" id="PS51421">
    <property type="entry name" value="RAS"/>
    <property type="match status" value="1"/>
</dbReference>
<dbReference type="InterPro" id="IPR001806">
    <property type="entry name" value="Small_GTPase"/>
</dbReference>
<evidence type="ECO:0000313" key="3">
    <source>
        <dbReference type="Proteomes" id="UP000515140"/>
    </source>
</evidence>
<dbReference type="GO" id="GO:0016020">
    <property type="term" value="C:membrane"/>
    <property type="evidence" value="ECO:0007669"/>
    <property type="project" value="InterPro"/>
</dbReference>
<dbReference type="InterPro" id="IPR027417">
    <property type="entry name" value="P-loop_NTPase"/>
</dbReference>
<dbReference type="AlphaFoldDB" id="A0A6P5JID3"/>
<sequence>MYKLVVMGSCGVGKSVLSIHFLQNRFVAEYEPTARDLYHGVAVVDREPCELDILAMAGDEKYFEQGEDLGEGFLCIYTIDYIKTFVEVNFFQDQLQKVKGTTLVPMVLMANKINEAHWLVDLDMGSGSGQKPQVALCESLGQDLGMEHTFKELVREILQMHTEEKLKGH</sequence>
<keyword evidence="3" id="KW-1185">Reference proteome</keyword>
<protein>
    <submittedName>
        <fullName evidence="4">GTPase HRas-like</fullName>
    </submittedName>
</protein>
<dbReference type="SUPFAM" id="SSF52540">
    <property type="entry name" value="P-loop containing nucleoside triphosphate hydrolases"/>
    <property type="match status" value="1"/>
</dbReference>
<dbReference type="Proteomes" id="UP000515140">
    <property type="component" value="Unplaced"/>
</dbReference>
<evidence type="ECO:0000313" key="4">
    <source>
        <dbReference type="RefSeq" id="XP_020833990.1"/>
    </source>
</evidence>
<dbReference type="RefSeq" id="XP_020833990.1">
    <property type="nucleotide sequence ID" value="XM_020978331.1"/>
</dbReference>
<keyword evidence="2" id="KW-0342">GTP-binding</keyword>
<dbReference type="GO" id="GO:0005525">
    <property type="term" value="F:GTP binding"/>
    <property type="evidence" value="ECO:0007669"/>
    <property type="project" value="UniProtKB-KW"/>
</dbReference>
<name>A0A6P5JID3_PHACI</name>
<proteinExistence type="predicted"/>